<dbReference type="Proteomes" id="UP000682733">
    <property type="component" value="Unassembled WGS sequence"/>
</dbReference>
<dbReference type="AlphaFoldDB" id="A0A814PAP3"/>
<dbReference type="Proteomes" id="UP000663829">
    <property type="component" value="Unassembled WGS sequence"/>
</dbReference>
<evidence type="ECO:0000313" key="4">
    <source>
        <dbReference type="EMBL" id="CAF3869863.1"/>
    </source>
</evidence>
<evidence type="ECO:0000313" key="2">
    <source>
        <dbReference type="EMBL" id="CAF1105301.1"/>
    </source>
</evidence>
<dbReference type="Proteomes" id="UP000677228">
    <property type="component" value="Unassembled WGS sequence"/>
</dbReference>
<dbReference type="PANTHER" id="PTHR47018">
    <property type="entry name" value="CXC DOMAIN-CONTAINING PROTEIN-RELATED"/>
    <property type="match status" value="1"/>
</dbReference>
<evidence type="ECO:0000313" key="3">
    <source>
        <dbReference type="EMBL" id="CAF3740646.1"/>
    </source>
</evidence>
<reference evidence="2" key="1">
    <citation type="submission" date="2021-02" db="EMBL/GenBank/DDBJ databases">
        <authorList>
            <person name="Nowell W R."/>
        </authorList>
    </citation>
    <scope>NUCLEOTIDE SEQUENCE</scope>
</reference>
<accession>A0A814PAP3</accession>
<dbReference type="EMBL" id="CAJOBC010005618">
    <property type="protein sequence ID" value="CAF3869863.1"/>
    <property type="molecule type" value="Genomic_DNA"/>
</dbReference>
<dbReference type="Proteomes" id="UP000681722">
    <property type="component" value="Unassembled WGS sequence"/>
</dbReference>
<organism evidence="2 5">
    <name type="scientific">Didymodactylos carnosus</name>
    <dbReference type="NCBI Taxonomy" id="1234261"/>
    <lineage>
        <taxon>Eukaryota</taxon>
        <taxon>Metazoa</taxon>
        <taxon>Spiralia</taxon>
        <taxon>Gnathifera</taxon>
        <taxon>Rotifera</taxon>
        <taxon>Eurotatoria</taxon>
        <taxon>Bdelloidea</taxon>
        <taxon>Philodinida</taxon>
        <taxon>Philodinidae</taxon>
        <taxon>Didymodactylos</taxon>
    </lineage>
</organism>
<evidence type="ECO:0000313" key="5">
    <source>
        <dbReference type="Proteomes" id="UP000663829"/>
    </source>
</evidence>
<dbReference type="EMBL" id="CAJNOQ010005620">
    <property type="protein sequence ID" value="CAF1105301.1"/>
    <property type="molecule type" value="Genomic_DNA"/>
</dbReference>
<dbReference type="OrthoDB" id="10068382at2759"/>
<evidence type="ECO:0000313" key="1">
    <source>
        <dbReference type="EMBL" id="CAF0968968.1"/>
    </source>
</evidence>
<dbReference type="PANTHER" id="PTHR47018:SF3">
    <property type="entry name" value="MYCBP-ASSOCIATED PROTEIN"/>
    <property type="match status" value="1"/>
</dbReference>
<name>A0A814PAP3_9BILA</name>
<gene>
    <name evidence="2" type="ORF">GPM918_LOCUS18955</name>
    <name evidence="1" type="ORF">OVA965_LOCUS12998</name>
    <name evidence="4" type="ORF">SRO942_LOCUS18948</name>
    <name evidence="3" type="ORF">TMI583_LOCUS13005</name>
</gene>
<sequence length="372" mass="42388">MNIGSFHGENSIHILNRIIIQTPANDEVSFNVNQCVTDLCQRIVAERSVNSIFDPTILPVIPSDLTTTTATSTATSTLNLPLLSGFCTVYLPHIDRPLAKITFMPPINEDPNALSTSQSCLQAIKASFIDSNYQEEAVVVAKRLDPIDNKSIFVYPDDFHTMKNFMIVIWDVLNGSGIEDAFGLIYKAAAHRAMLNVHNFNYSLRPCKLLYTALAMLFIESFVKTSVTSARIIDDLKKTLANIPSDYAVTNIKQQWFTTMIIQIKKLDLTNVMNNWAIEQGKTNLSFKFWYFIYQKLLQPLILLYMSIRLSNFNGRNAALTSTAPIFFSTSHRNYARLCAQHLMDLRSSSNYLFRRLEQSFAVYLYLFFKYK</sequence>
<dbReference type="EMBL" id="CAJNOK010005335">
    <property type="protein sequence ID" value="CAF0968968.1"/>
    <property type="molecule type" value="Genomic_DNA"/>
</dbReference>
<comment type="caution">
    <text evidence="2">The sequence shown here is derived from an EMBL/GenBank/DDBJ whole genome shotgun (WGS) entry which is preliminary data.</text>
</comment>
<proteinExistence type="predicted"/>
<dbReference type="EMBL" id="CAJOBA010005343">
    <property type="protein sequence ID" value="CAF3740646.1"/>
    <property type="molecule type" value="Genomic_DNA"/>
</dbReference>
<keyword evidence="5" id="KW-1185">Reference proteome</keyword>
<protein>
    <submittedName>
        <fullName evidence="2">Uncharacterized protein</fullName>
    </submittedName>
</protein>